<evidence type="ECO:0000313" key="2">
    <source>
        <dbReference type="EMBL" id="TFD28812.1"/>
    </source>
</evidence>
<dbReference type="InterPro" id="IPR047789">
    <property type="entry name" value="CU044_5270-like"/>
</dbReference>
<dbReference type="AlphaFoldDB" id="A0A4R8ZKL9"/>
<evidence type="ECO:0008006" key="4">
    <source>
        <dbReference type="Google" id="ProtNLM"/>
    </source>
</evidence>
<protein>
    <recommendedName>
        <fullName evidence="4">CU044_5270 family protein</fullName>
    </recommendedName>
</protein>
<gene>
    <name evidence="2" type="ORF">E3T27_02710</name>
</gene>
<dbReference type="NCBIfam" id="NF038083">
    <property type="entry name" value="CU044_5270_fam"/>
    <property type="match status" value="1"/>
</dbReference>
<feature type="transmembrane region" description="Helical" evidence="1">
    <location>
        <begin position="55"/>
        <end position="74"/>
    </location>
</feature>
<dbReference type="Proteomes" id="UP000298424">
    <property type="component" value="Unassembled WGS sequence"/>
</dbReference>
<dbReference type="EMBL" id="SOGT01000002">
    <property type="protein sequence ID" value="TFD28812.1"/>
    <property type="molecule type" value="Genomic_DNA"/>
</dbReference>
<keyword evidence="1" id="KW-1133">Transmembrane helix</keyword>
<keyword evidence="1" id="KW-0472">Membrane</keyword>
<comment type="caution">
    <text evidence="2">The sequence shown here is derived from an EMBL/GenBank/DDBJ whole genome shotgun (WGS) entry which is preliminary data.</text>
</comment>
<name>A0A4R8ZKL9_9MICO</name>
<keyword evidence="3" id="KW-1185">Reference proteome</keyword>
<evidence type="ECO:0000256" key="1">
    <source>
        <dbReference type="SAM" id="Phobius"/>
    </source>
</evidence>
<sequence>MDELTLLRSARSDVTAPTPHALNEARSALLTHIEDSRRPTAALATHMRRPVLRRIAYSTLGTAAAAAIVTGLVMTDLVGLAGWRGGADAAAAAVLRDTSGLAIASSDPILQPGQYLRVDTTAVYGGAAAAEGNRQIGFLTIDEGQMYIPANRDDDWVWMRGLRKPYQSFGPESEAAAQDDWNRQLAKRGTPDYQENVRAPGGTFYATSSPNLDKLDGLPTDPYRLLNYIYRITLGSGPSPDAAAFTWIADSLRGFGAKAEIRAALYEAAAMIPGVVITDSAATLNDRTGVSIGRTEPSDGLRHDIIIDARTGRLIGERAVLVDPTKKSPFPVGTSVAWTAITITVVDEAPAGGKLYGDMGLPG</sequence>
<evidence type="ECO:0000313" key="3">
    <source>
        <dbReference type="Proteomes" id="UP000298424"/>
    </source>
</evidence>
<proteinExistence type="predicted"/>
<keyword evidence="1" id="KW-0812">Transmembrane</keyword>
<dbReference type="OrthoDB" id="3387554at2"/>
<dbReference type="RefSeq" id="WP_104197399.1">
    <property type="nucleotide sequence ID" value="NZ_SOGT01000002.1"/>
</dbReference>
<reference evidence="2 3" key="1">
    <citation type="submission" date="2019-03" db="EMBL/GenBank/DDBJ databases">
        <title>Genomics of glacier-inhabiting Cryobacterium strains.</title>
        <authorList>
            <person name="Liu Q."/>
            <person name="Xin Y.-H."/>
        </authorList>
    </citation>
    <scope>NUCLEOTIDE SEQUENCE [LARGE SCALE GENOMIC DNA]</scope>
    <source>
        <strain evidence="2 3">TMT1-1</strain>
    </source>
</reference>
<organism evidence="2 3">
    <name type="scientific">Cryobacterium lyxosi</name>
    <dbReference type="NCBI Taxonomy" id="1259228"/>
    <lineage>
        <taxon>Bacteria</taxon>
        <taxon>Bacillati</taxon>
        <taxon>Actinomycetota</taxon>
        <taxon>Actinomycetes</taxon>
        <taxon>Micrococcales</taxon>
        <taxon>Microbacteriaceae</taxon>
        <taxon>Cryobacterium</taxon>
    </lineage>
</organism>
<accession>A0A4R8ZKL9</accession>